<comment type="caution">
    <text evidence="2">The sequence shown here is derived from an EMBL/GenBank/DDBJ whole genome shotgun (WGS) entry which is preliminary data.</text>
</comment>
<dbReference type="Proteomes" id="UP000264310">
    <property type="component" value="Unassembled WGS sequence"/>
</dbReference>
<protein>
    <submittedName>
        <fullName evidence="2">Uncharacterized protein</fullName>
    </submittedName>
</protein>
<accession>A0A371X0Q5</accession>
<name>A0A371X0Q5_9HYPH</name>
<feature type="region of interest" description="Disordered" evidence="1">
    <location>
        <begin position="161"/>
        <end position="180"/>
    </location>
</feature>
<evidence type="ECO:0000313" key="3">
    <source>
        <dbReference type="Proteomes" id="UP000264310"/>
    </source>
</evidence>
<keyword evidence="3" id="KW-1185">Reference proteome</keyword>
<gene>
    <name evidence="2" type="ORF">DYI37_12650</name>
</gene>
<proteinExistence type="predicted"/>
<dbReference type="AlphaFoldDB" id="A0A371X0Q5"/>
<organism evidence="2 3">
    <name type="scientific">Fulvimarina endophytica</name>
    <dbReference type="NCBI Taxonomy" id="2293836"/>
    <lineage>
        <taxon>Bacteria</taxon>
        <taxon>Pseudomonadati</taxon>
        <taxon>Pseudomonadota</taxon>
        <taxon>Alphaproteobacteria</taxon>
        <taxon>Hyphomicrobiales</taxon>
        <taxon>Aurantimonadaceae</taxon>
        <taxon>Fulvimarina</taxon>
    </lineage>
</organism>
<sequence>MPTGTATSAADERAVTEAPLKPSLTAEELTARLNASDICTPLTLNVNDITSLFGIAIPSFLPIDPNLRWNQNAHRVTDFVQNEGSFEATINFGCQPNSNGAILDFVGLSADRLRVPGEAFCAGALDEAGGFIGTDCTIEGRITPYIGKAIDLEGRLERAMGSSVAPDGAAPSQANETSGG</sequence>
<evidence type="ECO:0000313" key="2">
    <source>
        <dbReference type="EMBL" id="RFC62811.1"/>
    </source>
</evidence>
<evidence type="ECO:0000256" key="1">
    <source>
        <dbReference type="SAM" id="MobiDB-lite"/>
    </source>
</evidence>
<reference evidence="2 3" key="1">
    <citation type="submission" date="2018-08" db="EMBL/GenBank/DDBJ databases">
        <title>Fulvimarina sp. 85, whole genome shotgun sequence.</title>
        <authorList>
            <person name="Tuo L."/>
        </authorList>
    </citation>
    <scope>NUCLEOTIDE SEQUENCE [LARGE SCALE GENOMIC DNA]</scope>
    <source>
        <strain evidence="2 3">85</strain>
    </source>
</reference>
<dbReference type="EMBL" id="QURL01000005">
    <property type="protein sequence ID" value="RFC62811.1"/>
    <property type="molecule type" value="Genomic_DNA"/>
</dbReference>